<feature type="compositionally biased region" description="Pro residues" evidence="1">
    <location>
        <begin position="97"/>
        <end position="109"/>
    </location>
</feature>
<dbReference type="EnsemblMetazoa" id="tetur12g03550.1">
    <property type="protein sequence ID" value="tetur12g03550.1"/>
    <property type="gene ID" value="tetur12g03550"/>
</dbReference>
<keyword evidence="3" id="KW-1185">Reference proteome</keyword>
<protein>
    <recommendedName>
        <fullName evidence="4">Fibronectin type-III domain-containing protein</fullName>
    </recommendedName>
</protein>
<reference evidence="2" key="2">
    <citation type="submission" date="2015-06" db="UniProtKB">
        <authorList>
            <consortium name="EnsemblMetazoa"/>
        </authorList>
    </citation>
    <scope>IDENTIFICATION</scope>
</reference>
<evidence type="ECO:0000256" key="1">
    <source>
        <dbReference type="SAM" id="MobiDB-lite"/>
    </source>
</evidence>
<feature type="region of interest" description="Disordered" evidence="1">
    <location>
        <begin position="1"/>
        <end position="110"/>
    </location>
</feature>
<organism evidence="2 3">
    <name type="scientific">Tetranychus urticae</name>
    <name type="common">Two-spotted spider mite</name>
    <dbReference type="NCBI Taxonomy" id="32264"/>
    <lineage>
        <taxon>Eukaryota</taxon>
        <taxon>Metazoa</taxon>
        <taxon>Ecdysozoa</taxon>
        <taxon>Arthropoda</taxon>
        <taxon>Chelicerata</taxon>
        <taxon>Arachnida</taxon>
        <taxon>Acari</taxon>
        <taxon>Acariformes</taxon>
        <taxon>Trombidiformes</taxon>
        <taxon>Prostigmata</taxon>
        <taxon>Eleutherengona</taxon>
        <taxon>Raphignathae</taxon>
        <taxon>Tetranychoidea</taxon>
        <taxon>Tetranychidae</taxon>
        <taxon>Tetranychus</taxon>
    </lineage>
</organism>
<evidence type="ECO:0000313" key="3">
    <source>
        <dbReference type="Proteomes" id="UP000015104"/>
    </source>
</evidence>
<dbReference type="AlphaFoldDB" id="T1KJ29"/>
<feature type="compositionally biased region" description="Pro residues" evidence="1">
    <location>
        <begin position="35"/>
        <end position="65"/>
    </location>
</feature>
<dbReference type="InterPro" id="IPR036116">
    <property type="entry name" value="FN3_sf"/>
</dbReference>
<dbReference type="InterPro" id="IPR013783">
    <property type="entry name" value="Ig-like_fold"/>
</dbReference>
<evidence type="ECO:0000313" key="2">
    <source>
        <dbReference type="EnsemblMetazoa" id="tetur12g03550.1"/>
    </source>
</evidence>
<dbReference type="SUPFAM" id="SSF49265">
    <property type="entry name" value="Fibronectin type III"/>
    <property type="match status" value="1"/>
</dbReference>
<feature type="compositionally biased region" description="Pro residues" evidence="1">
    <location>
        <begin position="73"/>
        <end position="89"/>
    </location>
</feature>
<reference evidence="3" key="1">
    <citation type="submission" date="2011-08" db="EMBL/GenBank/DDBJ databases">
        <authorList>
            <person name="Rombauts S."/>
        </authorList>
    </citation>
    <scope>NUCLEOTIDE SEQUENCE</scope>
    <source>
        <strain evidence="3">London</strain>
    </source>
</reference>
<name>T1KJ29_TETUR</name>
<sequence>MTVNPTVCQSNQAQKPSANELDQFGFKPTSNNLPVPNPIPAPGSDPEPNPQPLPGSEPAPNPIPAPASDREPNPQPLPDSEPAPNPIPAPASDREPNPQPLPGSEPAPIPLLLTQTVSGDVKSLLLRNLIPDASYRIRIVARSDSGTTQAEYNFLTSTNRDYGSPPSEPGWSISDQDFTLKLSMSEISVKQSRTNLYDKPNGLDAVYSLGGLLASNANGHGNVGKECLYCPSILTPNSD</sequence>
<dbReference type="Proteomes" id="UP000015104">
    <property type="component" value="Unassembled WGS sequence"/>
</dbReference>
<evidence type="ECO:0008006" key="4">
    <source>
        <dbReference type="Google" id="ProtNLM"/>
    </source>
</evidence>
<dbReference type="Gene3D" id="2.60.40.10">
    <property type="entry name" value="Immunoglobulins"/>
    <property type="match status" value="1"/>
</dbReference>
<feature type="compositionally biased region" description="Polar residues" evidence="1">
    <location>
        <begin position="1"/>
        <end position="17"/>
    </location>
</feature>
<dbReference type="EMBL" id="CAEY01000117">
    <property type="status" value="NOT_ANNOTATED_CDS"/>
    <property type="molecule type" value="Genomic_DNA"/>
</dbReference>
<proteinExistence type="predicted"/>
<accession>T1KJ29</accession>
<dbReference type="HOGENOM" id="CLU_2099956_0_0_1"/>